<keyword evidence="3" id="KW-1185">Reference proteome</keyword>
<dbReference type="Proteomes" id="UP000254869">
    <property type="component" value="Unassembled WGS sequence"/>
</dbReference>
<name>A0A370I1T1_9NOCA</name>
<dbReference type="RefSeq" id="WP_067996584.1">
    <property type="nucleotide sequence ID" value="NZ_QQBC01000007.1"/>
</dbReference>
<evidence type="ECO:0000256" key="1">
    <source>
        <dbReference type="SAM" id="Phobius"/>
    </source>
</evidence>
<proteinExistence type="predicted"/>
<evidence type="ECO:0000313" key="2">
    <source>
        <dbReference type="EMBL" id="RDI64708.1"/>
    </source>
</evidence>
<protein>
    <submittedName>
        <fullName evidence="2">Uncharacterized membrane protein (DUF485 family)</fullName>
    </submittedName>
</protein>
<sequence>MTTEQHVGEPAEEWARTYDSPEFQSLRKRFRRFVFPMTVLFLAWYALYVLLADYAHEFMSAKVAGNITVGLVFGLLQFVSTFVITWLYVRYADRELDPIADELRARVEGTDR</sequence>
<organism evidence="2 3">
    <name type="scientific">Nocardia pseudobrasiliensis</name>
    <dbReference type="NCBI Taxonomy" id="45979"/>
    <lineage>
        <taxon>Bacteria</taxon>
        <taxon>Bacillati</taxon>
        <taxon>Actinomycetota</taxon>
        <taxon>Actinomycetes</taxon>
        <taxon>Mycobacteriales</taxon>
        <taxon>Nocardiaceae</taxon>
        <taxon>Nocardia</taxon>
    </lineage>
</organism>
<feature type="transmembrane region" description="Helical" evidence="1">
    <location>
        <begin position="63"/>
        <end position="89"/>
    </location>
</feature>
<evidence type="ECO:0000313" key="3">
    <source>
        <dbReference type="Proteomes" id="UP000254869"/>
    </source>
</evidence>
<keyword evidence="1" id="KW-1133">Transmembrane helix</keyword>
<accession>A0A370I1T1</accession>
<dbReference type="Pfam" id="PF04341">
    <property type="entry name" value="DUF485"/>
    <property type="match status" value="1"/>
</dbReference>
<dbReference type="AlphaFoldDB" id="A0A370I1T1"/>
<feature type="transmembrane region" description="Helical" evidence="1">
    <location>
        <begin position="33"/>
        <end position="51"/>
    </location>
</feature>
<gene>
    <name evidence="2" type="ORF">DFR76_10783</name>
</gene>
<comment type="caution">
    <text evidence="2">The sequence shown here is derived from an EMBL/GenBank/DDBJ whole genome shotgun (WGS) entry which is preliminary data.</text>
</comment>
<dbReference type="EMBL" id="QQBC01000007">
    <property type="protein sequence ID" value="RDI64708.1"/>
    <property type="molecule type" value="Genomic_DNA"/>
</dbReference>
<dbReference type="SUPFAM" id="SSF103473">
    <property type="entry name" value="MFS general substrate transporter"/>
    <property type="match status" value="1"/>
</dbReference>
<keyword evidence="1" id="KW-0812">Transmembrane</keyword>
<reference evidence="2 3" key="1">
    <citation type="submission" date="2018-07" db="EMBL/GenBank/DDBJ databases">
        <title>Genomic Encyclopedia of Type Strains, Phase IV (KMG-IV): sequencing the most valuable type-strain genomes for metagenomic binning, comparative biology and taxonomic classification.</title>
        <authorList>
            <person name="Goeker M."/>
        </authorList>
    </citation>
    <scope>NUCLEOTIDE SEQUENCE [LARGE SCALE GENOMIC DNA]</scope>
    <source>
        <strain evidence="2 3">DSM 44290</strain>
    </source>
</reference>
<dbReference type="STRING" id="1210086.GCA_001613105_02492"/>
<dbReference type="PANTHER" id="PTHR38441:SF1">
    <property type="entry name" value="MEMBRANE PROTEIN"/>
    <property type="match status" value="1"/>
</dbReference>
<dbReference type="InterPro" id="IPR036259">
    <property type="entry name" value="MFS_trans_sf"/>
</dbReference>
<dbReference type="InterPro" id="IPR007436">
    <property type="entry name" value="DUF485"/>
</dbReference>
<keyword evidence="1" id="KW-0472">Membrane</keyword>
<dbReference type="PANTHER" id="PTHR38441">
    <property type="entry name" value="INTEGRAL MEMBRANE PROTEIN-RELATED"/>
    <property type="match status" value="1"/>
</dbReference>